<keyword evidence="6" id="KW-1185">Reference proteome</keyword>
<feature type="domain" description="Nudix hydrolase" evidence="4">
    <location>
        <begin position="113"/>
        <end position="263"/>
    </location>
</feature>
<dbReference type="InterPro" id="IPR000086">
    <property type="entry name" value="NUDIX_hydrolase_dom"/>
</dbReference>
<reference evidence="5 6" key="1">
    <citation type="submission" date="2018-08" db="EMBL/GenBank/DDBJ databases">
        <title>Diversity &amp; Physiological Properties of Lignin-Decomposing Actinobacteria from Soil.</title>
        <authorList>
            <person name="Roh S.G."/>
            <person name="Kim S.B."/>
        </authorList>
    </citation>
    <scope>NUCLEOTIDE SEQUENCE [LARGE SCALE GENOMIC DNA]</scope>
    <source>
        <strain evidence="5 6">MMS17-GH009</strain>
    </source>
</reference>
<dbReference type="Pfam" id="PF00293">
    <property type="entry name" value="NUDIX"/>
    <property type="match status" value="1"/>
</dbReference>
<dbReference type="PANTHER" id="PTHR43736">
    <property type="entry name" value="ADP-RIBOSE PYROPHOSPHATASE"/>
    <property type="match status" value="1"/>
</dbReference>
<dbReference type="PROSITE" id="PS00893">
    <property type="entry name" value="NUDIX_BOX"/>
    <property type="match status" value="1"/>
</dbReference>
<dbReference type="Proteomes" id="UP000263377">
    <property type="component" value="Unassembled WGS sequence"/>
</dbReference>
<evidence type="ECO:0000259" key="4">
    <source>
        <dbReference type="PROSITE" id="PS51462"/>
    </source>
</evidence>
<comment type="caution">
    <text evidence="5">The sequence shown here is derived from an EMBL/GenBank/DDBJ whole genome shotgun (WGS) entry which is preliminary data.</text>
</comment>
<feature type="compositionally biased region" description="Basic and acidic residues" evidence="3">
    <location>
        <begin position="1"/>
        <end position="11"/>
    </location>
</feature>
<keyword evidence="2" id="KW-0378">Hydrolase</keyword>
<gene>
    <name evidence="5" type="ORF">DR950_07065</name>
</gene>
<organism evidence="5 6">
    <name type="scientific">Kitasatospora xanthocidica</name>
    <dbReference type="NCBI Taxonomy" id="83382"/>
    <lineage>
        <taxon>Bacteria</taxon>
        <taxon>Bacillati</taxon>
        <taxon>Actinomycetota</taxon>
        <taxon>Actinomycetes</taxon>
        <taxon>Kitasatosporales</taxon>
        <taxon>Streptomycetaceae</taxon>
        <taxon>Kitasatospora</taxon>
    </lineage>
</organism>
<dbReference type="InterPro" id="IPR020084">
    <property type="entry name" value="NUDIX_hydrolase_CS"/>
</dbReference>
<accession>A0A372ZQ23</accession>
<evidence type="ECO:0000313" key="6">
    <source>
        <dbReference type="Proteomes" id="UP000263377"/>
    </source>
</evidence>
<dbReference type="SUPFAM" id="SSF55811">
    <property type="entry name" value="Nudix"/>
    <property type="match status" value="1"/>
</dbReference>
<dbReference type="EMBL" id="QVIG01000001">
    <property type="protein sequence ID" value="RGD57582.1"/>
    <property type="molecule type" value="Genomic_DNA"/>
</dbReference>
<dbReference type="AlphaFoldDB" id="A0A372ZQ23"/>
<evidence type="ECO:0000256" key="3">
    <source>
        <dbReference type="SAM" id="MobiDB-lite"/>
    </source>
</evidence>
<dbReference type="InterPro" id="IPR015797">
    <property type="entry name" value="NUDIX_hydrolase-like_dom_sf"/>
</dbReference>
<dbReference type="GO" id="GO:0016787">
    <property type="term" value="F:hydrolase activity"/>
    <property type="evidence" value="ECO:0007669"/>
    <property type="project" value="UniProtKB-KW"/>
</dbReference>
<dbReference type="PANTHER" id="PTHR43736:SF1">
    <property type="entry name" value="DIHYDRONEOPTERIN TRIPHOSPHATE DIPHOSPHATASE"/>
    <property type="match status" value="1"/>
</dbReference>
<evidence type="ECO:0000256" key="1">
    <source>
        <dbReference type="ARBA" id="ARBA00005582"/>
    </source>
</evidence>
<dbReference type="Gene3D" id="3.90.79.10">
    <property type="entry name" value="Nucleoside Triphosphate Pyrophosphohydrolase"/>
    <property type="match status" value="1"/>
</dbReference>
<feature type="region of interest" description="Disordered" evidence="3">
    <location>
        <begin position="1"/>
        <end position="32"/>
    </location>
</feature>
<protein>
    <submittedName>
        <fullName evidence="5">NUDIX domain-containing protein</fullName>
    </submittedName>
</protein>
<sequence>MVAFRDVDDPRPPQSPVRAGVVHEHAGPPGEGRGVQVELQRGAAGPGVLVVAGELAVPDGLHGFLLAGAGGAVAGSVTFGHLGGAWCERLGACRLVGRCGAVGGRVPRSSEVIKESTASAFVFRVGGDGECRTALVWHPRLELWLPAGGHVEVDEGAAEAALREIEEETGLRAELLPGPSLPLPSGFPHSAPVAPWWVVEMDACADNHTREPHRHIDHVYVARAGDDGAPGSAVHEVRWFTEQEAAEVEGLSEDSRLQVKQLFAMIADRSLRLAA</sequence>
<proteinExistence type="inferred from homology"/>
<dbReference type="PROSITE" id="PS51462">
    <property type="entry name" value="NUDIX"/>
    <property type="match status" value="1"/>
</dbReference>
<evidence type="ECO:0000313" key="5">
    <source>
        <dbReference type="EMBL" id="RGD57582.1"/>
    </source>
</evidence>
<evidence type="ECO:0000256" key="2">
    <source>
        <dbReference type="ARBA" id="ARBA00022801"/>
    </source>
</evidence>
<comment type="similarity">
    <text evidence="1">Belongs to the Nudix hydrolase family.</text>
</comment>
<name>A0A372ZQ23_9ACTN</name>